<evidence type="ECO:0000256" key="2">
    <source>
        <dbReference type="ARBA" id="ARBA00022679"/>
    </source>
</evidence>
<dbReference type="InterPro" id="IPR044161">
    <property type="entry name" value="SPS"/>
</dbReference>
<keyword evidence="2" id="KW-0808">Transferase</keyword>
<dbReference type="PANTHER" id="PTHR46039:SF1">
    <property type="entry name" value="SUCROSE-PHOSPHATE SYNTHASE 4"/>
    <property type="match status" value="1"/>
</dbReference>
<keyword evidence="1" id="KW-0328">Glycosyltransferase</keyword>
<dbReference type="PANTHER" id="PTHR46039">
    <property type="entry name" value="SUCROSE-PHOSPHATE SYNTHASE 3-RELATED"/>
    <property type="match status" value="1"/>
</dbReference>
<organism evidence="3 4">
    <name type="scientific">Vitis rotundifolia</name>
    <name type="common">Muscadine grape</name>
    <dbReference type="NCBI Taxonomy" id="103349"/>
    <lineage>
        <taxon>Eukaryota</taxon>
        <taxon>Viridiplantae</taxon>
        <taxon>Streptophyta</taxon>
        <taxon>Embryophyta</taxon>
        <taxon>Tracheophyta</taxon>
        <taxon>Spermatophyta</taxon>
        <taxon>Magnoliopsida</taxon>
        <taxon>eudicotyledons</taxon>
        <taxon>Gunneridae</taxon>
        <taxon>Pentapetalae</taxon>
        <taxon>rosids</taxon>
        <taxon>Vitales</taxon>
        <taxon>Vitaceae</taxon>
        <taxon>Viteae</taxon>
        <taxon>Vitis</taxon>
    </lineage>
</organism>
<reference evidence="3 4" key="1">
    <citation type="journal article" date="2023" name="BMC Biotechnol.">
        <title>Vitis rotundifolia cv Carlos genome sequencing.</title>
        <authorList>
            <person name="Huff M."/>
            <person name="Hulse-Kemp A."/>
            <person name="Scheffler B."/>
            <person name="Youngblood R."/>
            <person name="Simpson S."/>
            <person name="Babiker E."/>
            <person name="Staton M."/>
        </authorList>
    </citation>
    <scope>NUCLEOTIDE SEQUENCE [LARGE SCALE GENOMIC DNA]</scope>
    <source>
        <tissue evidence="3">Leaf</tissue>
    </source>
</reference>
<dbReference type="Proteomes" id="UP001168098">
    <property type="component" value="Unassembled WGS sequence"/>
</dbReference>
<proteinExistence type="predicted"/>
<evidence type="ECO:0000313" key="3">
    <source>
        <dbReference type="EMBL" id="KAJ9684940.1"/>
    </source>
</evidence>
<comment type="caution">
    <text evidence="3">The sequence shown here is derived from an EMBL/GenBank/DDBJ whole genome shotgun (WGS) entry which is preliminary data.</text>
</comment>
<dbReference type="GO" id="GO:0016757">
    <property type="term" value="F:glycosyltransferase activity"/>
    <property type="evidence" value="ECO:0007669"/>
    <property type="project" value="UniProtKB-KW"/>
</dbReference>
<dbReference type="EMBL" id="JARBHA010000013">
    <property type="protein sequence ID" value="KAJ9684940.1"/>
    <property type="molecule type" value="Genomic_DNA"/>
</dbReference>
<name>A0AA39DIK7_VITRO</name>
<sequence>MLNYGLSIVATKNGGHADIIKKEHIETLTYRASSNCNYSVSHNLGRRQELYVIDFYKKIVENLRCYQVNLKEFDTLIYNELKQMNDRLRELMAYNKMMQIRGFHCCLIHMQIASRLNVIPLSTSRVQALRHLSIRWGIDLSIIVVFVWKRCDTNYEDLLVGLHKAIILRSFVKYGREDTIPQDSPCIAFIEKGYEAQDIYAALLALGIK</sequence>
<evidence type="ECO:0000313" key="4">
    <source>
        <dbReference type="Proteomes" id="UP001168098"/>
    </source>
</evidence>
<keyword evidence="4" id="KW-1185">Reference proteome</keyword>
<dbReference type="AlphaFoldDB" id="A0AA39DIK7"/>
<gene>
    <name evidence="3" type="ORF">PVL29_017096</name>
</gene>
<evidence type="ECO:0000256" key="1">
    <source>
        <dbReference type="ARBA" id="ARBA00022676"/>
    </source>
</evidence>
<accession>A0AA39DIK7</accession>
<protein>
    <submittedName>
        <fullName evidence="3">Uncharacterized protein</fullName>
    </submittedName>
</protein>